<organism evidence="2 3">
    <name type="scientific">Apophysomyces ossiformis</name>
    <dbReference type="NCBI Taxonomy" id="679940"/>
    <lineage>
        <taxon>Eukaryota</taxon>
        <taxon>Fungi</taxon>
        <taxon>Fungi incertae sedis</taxon>
        <taxon>Mucoromycota</taxon>
        <taxon>Mucoromycotina</taxon>
        <taxon>Mucoromycetes</taxon>
        <taxon>Mucorales</taxon>
        <taxon>Mucorineae</taxon>
        <taxon>Mucoraceae</taxon>
        <taxon>Apophysomyces</taxon>
    </lineage>
</organism>
<keyword evidence="1" id="KW-0472">Membrane</keyword>
<sequence length="450" mass="52242">MLLRRKEPVCVCTRRVHKKKKTNVFVILSSGLLIYLIYLILTRHRRYEEKEQRYLTYLPHSGLSNQRIELANALLLAGLLNRTLIVPPAFLGSVAGWSRNDSLMRYFEWLTAAKDFEGLCQQPSAGNLSTYLVRSRCAGYTRFGVIAWSELHDFSRLFPYINIRFQTIVSIKQLQHDLKLKPEDIYIHKDQKLYDWRLYEDQKYAQELLDQGLNYFDSFAGRQFFKVFTVQRWQERKERLLYLGGIFGSTRLQITSPEHIALRDLISTTLQYRLNTPLGDTVTNIVNWMGGKGTFMSIHFRTGDQPFRKLISKNLQNFVETMIEFTGNTTDKKAEECVNVPANKQIPIGNPGSRVRVYIATDHPDPRSDDSALLPWFHQFPCTVILNDVPRHLFAPLDQIHDLVEPRKSLRSHLIPLVDAMVAAHGREVLITPRSTFSKYIEGLHRSWIT</sequence>
<keyword evidence="1" id="KW-1133">Transmembrane helix</keyword>
<dbReference type="AlphaFoldDB" id="A0A8H7BX23"/>
<keyword evidence="3" id="KW-1185">Reference proteome</keyword>
<name>A0A8H7BX23_9FUNG</name>
<reference evidence="2" key="1">
    <citation type="submission" date="2020-01" db="EMBL/GenBank/DDBJ databases">
        <title>Genome Sequencing of Three Apophysomyces-Like Fungal Strains Confirms a Novel Fungal Genus in the Mucoromycota with divergent Burkholderia-like Endosymbiotic Bacteria.</title>
        <authorList>
            <person name="Stajich J.E."/>
            <person name="Macias A.M."/>
            <person name="Carter-House D."/>
            <person name="Lovett B."/>
            <person name="Kasson L.R."/>
            <person name="Berry K."/>
            <person name="Grigoriev I."/>
            <person name="Chang Y."/>
            <person name="Spatafora J."/>
            <person name="Kasson M.T."/>
        </authorList>
    </citation>
    <scope>NUCLEOTIDE SEQUENCE</scope>
    <source>
        <strain evidence="2">NRRL A-21654</strain>
    </source>
</reference>
<dbReference type="PANTHER" id="PTHR36050:SF1">
    <property type="entry name" value="O-FUCOSYLTRANSFERASE 30"/>
    <property type="match status" value="1"/>
</dbReference>
<gene>
    <name evidence="2" type="ORF">EC973_008388</name>
</gene>
<evidence type="ECO:0000256" key="1">
    <source>
        <dbReference type="SAM" id="Phobius"/>
    </source>
</evidence>
<evidence type="ECO:0000313" key="2">
    <source>
        <dbReference type="EMBL" id="KAF7726881.1"/>
    </source>
</evidence>
<feature type="transmembrane region" description="Helical" evidence="1">
    <location>
        <begin position="24"/>
        <end position="41"/>
    </location>
</feature>
<dbReference type="Gene3D" id="3.40.50.11350">
    <property type="match status" value="1"/>
</dbReference>
<dbReference type="OrthoDB" id="1882547at2759"/>
<accession>A0A8H7BX23</accession>
<dbReference type="PANTHER" id="PTHR36050">
    <property type="entry name" value="O-FUCOSYLTRANSFERASE 30"/>
    <property type="match status" value="1"/>
</dbReference>
<protein>
    <submittedName>
        <fullName evidence="2">Uncharacterized protein</fullName>
    </submittedName>
</protein>
<dbReference type="Proteomes" id="UP000605846">
    <property type="component" value="Unassembled WGS sequence"/>
</dbReference>
<comment type="caution">
    <text evidence="2">The sequence shown here is derived from an EMBL/GenBank/DDBJ whole genome shotgun (WGS) entry which is preliminary data.</text>
</comment>
<proteinExistence type="predicted"/>
<dbReference type="EMBL" id="JABAYA010000070">
    <property type="protein sequence ID" value="KAF7726881.1"/>
    <property type="molecule type" value="Genomic_DNA"/>
</dbReference>
<keyword evidence="1" id="KW-0812">Transmembrane</keyword>
<evidence type="ECO:0000313" key="3">
    <source>
        <dbReference type="Proteomes" id="UP000605846"/>
    </source>
</evidence>